<sequence>MGASQSLPDGPSLDDMPAEVVDAIASHLARARDAASCYVALGQRPTHALTKRALADPVAFLAAGAPLDIVQAVLDRTHPDAPVPFDWIEAAVYGGQLDVIGTVWTRAGVDTAADMSQVDWERLGRGRWRRLFGQAQCLLEAAVCGRGGADIVRRVLDAYDAPRFGKRPLLNEGLFARLCRCAIKYGPDAVTVLTVMHERRPKGRCACTAKVTCTATRANRADVIVWMCDSGCAARPRLDDRHQATALAVMAANARAPSVVAWVGARADRHRVLQAIFDMDSAPEEDLGTIMRGGLVGTFLVALLSALASLAVEQTLAWAAASWRPFLLGMVVAYMLIAMTTGMGCGATTATIATAN</sequence>
<dbReference type="EMBL" id="LC625835">
    <property type="protein sequence ID" value="BCU02784.1"/>
    <property type="molecule type" value="Genomic_DNA"/>
</dbReference>
<accession>A0A811BLP6</accession>
<evidence type="ECO:0000313" key="2">
    <source>
        <dbReference type="EMBL" id="BCU02784.1"/>
    </source>
</evidence>
<keyword evidence="1" id="KW-0812">Transmembrane</keyword>
<evidence type="ECO:0000313" key="3">
    <source>
        <dbReference type="Proteomes" id="UP001253637"/>
    </source>
</evidence>
<reference evidence="2" key="1">
    <citation type="submission" date="2021-04" db="EMBL/GenBank/DDBJ databases">
        <title>Draft Genome Sequence of Pandoravirus japonicus, Isolated from the Sabaishi River of Niigata, Japan.</title>
        <authorList>
            <person name="Hosokawa N."/>
            <person name="Takahashi H."/>
            <person name="Aoki K."/>
            <person name="Takemura M."/>
        </authorList>
    </citation>
    <scope>NUCLEOTIDE SEQUENCE</scope>
</reference>
<feature type="transmembrane region" description="Helical" evidence="1">
    <location>
        <begin position="293"/>
        <end position="312"/>
    </location>
</feature>
<proteinExistence type="predicted"/>
<evidence type="ECO:0000256" key="1">
    <source>
        <dbReference type="SAM" id="Phobius"/>
    </source>
</evidence>
<feature type="transmembrane region" description="Helical" evidence="1">
    <location>
        <begin position="332"/>
        <end position="355"/>
    </location>
</feature>
<keyword evidence="1" id="KW-0472">Membrane</keyword>
<keyword evidence="1" id="KW-1133">Transmembrane helix</keyword>
<protein>
    <submittedName>
        <fullName evidence="2">Uncharacterized protein</fullName>
    </submittedName>
</protein>
<name>A0A811BLP6_9VIRU</name>
<organism evidence="2 3">
    <name type="scientific">Pandoravirus japonicus</name>
    <dbReference type="NCBI Taxonomy" id="2823154"/>
    <lineage>
        <taxon>Viruses</taxon>
        <taxon>Pandoravirus</taxon>
    </lineage>
</organism>
<dbReference type="Proteomes" id="UP001253637">
    <property type="component" value="Segment"/>
</dbReference>